<feature type="domain" description="Tc1-like transposase DDE" evidence="1">
    <location>
        <begin position="53"/>
        <end position="130"/>
    </location>
</feature>
<reference evidence="2" key="1">
    <citation type="journal article" date="2011" name="PLoS Biol.">
        <title>Gene gain and loss during evolution of obligate parasitism in the white rust pathogen of Arabidopsis thaliana.</title>
        <authorList>
            <person name="Kemen E."/>
            <person name="Gardiner A."/>
            <person name="Schultz-Larsen T."/>
            <person name="Kemen A.C."/>
            <person name="Balmuth A.L."/>
            <person name="Robert-Seilaniantz A."/>
            <person name="Bailey K."/>
            <person name="Holub E."/>
            <person name="Studholme D.J."/>
            <person name="Maclean D."/>
            <person name="Jones J.D."/>
        </authorList>
    </citation>
    <scope>NUCLEOTIDE SEQUENCE</scope>
</reference>
<dbReference type="InterPro" id="IPR036397">
    <property type="entry name" value="RNaseH_sf"/>
</dbReference>
<evidence type="ECO:0000313" key="2">
    <source>
        <dbReference type="EMBL" id="CCA22471.1"/>
    </source>
</evidence>
<dbReference type="InterPro" id="IPR038717">
    <property type="entry name" value="Tc1-like_DDE_dom"/>
</dbReference>
<dbReference type="HOGENOM" id="CLU_033666_12_0_1"/>
<accession>F0WME0</accession>
<protein>
    <submittedName>
        <fullName evidence="2">PREDICTED: similar to transposaselike putative</fullName>
    </submittedName>
</protein>
<proteinExistence type="predicted"/>
<dbReference type="EMBL" id="FR824200">
    <property type="protein sequence ID" value="CCA22471.1"/>
    <property type="molecule type" value="Genomic_DNA"/>
</dbReference>
<reference evidence="2" key="2">
    <citation type="submission" date="2011-02" db="EMBL/GenBank/DDBJ databases">
        <authorList>
            <person name="MacLean D."/>
        </authorList>
    </citation>
    <scope>NUCLEOTIDE SEQUENCE</scope>
</reference>
<gene>
    <name evidence="2" type="primary">AlNc14C155G7636</name>
    <name evidence="2" type="ORF">ALNC14_086140</name>
</gene>
<dbReference type="Gene3D" id="3.30.420.10">
    <property type="entry name" value="Ribonuclease H-like superfamily/Ribonuclease H"/>
    <property type="match status" value="1"/>
</dbReference>
<organism evidence="2">
    <name type="scientific">Albugo laibachii Nc14</name>
    <dbReference type="NCBI Taxonomy" id="890382"/>
    <lineage>
        <taxon>Eukaryota</taxon>
        <taxon>Sar</taxon>
        <taxon>Stramenopiles</taxon>
        <taxon>Oomycota</taxon>
        <taxon>Peronosporomycetes</taxon>
        <taxon>Albuginales</taxon>
        <taxon>Albuginaceae</taxon>
        <taxon>Albugo</taxon>
    </lineage>
</organism>
<evidence type="ECO:0000259" key="1">
    <source>
        <dbReference type="Pfam" id="PF13358"/>
    </source>
</evidence>
<dbReference type="AlphaFoldDB" id="F0WME0"/>
<dbReference type="Pfam" id="PF13358">
    <property type="entry name" value="DDE_3"/>
    <property type="match status" value="1"/>
</dbReference>
<sequence length="169" mass="19304">MNKLVDAKDWESVLYTDEACIQLPVHCANLQVASPIAHVVELDISYYRNLLHEQIEITRELLLLPEKVWFVKDGAPAHRAEETKAVVKELGLDDLGHLPQSPDLNPIEDIWAVMKRELHKNPTSSVEDLKQKLVKIWYSIDKALGRKFTMSIPGRLESVLMQKGGHNKY</sequence>
<dbReference type="GO" id="GO:0003676">
    <property type="term" value="F:nucleic acid binding"/>
    <property type="evidence" value="ECO:0007669"/>
    <property type="project" value="InterPro"/>
</dbReference>
<name>F0WME0_9STRA</name>